<dbReference type="NCBIfam" id="TIGR01643">
    <property type="entry name" value="YD_repeat_2x"/>
    <property type="match status" value="1"/>
</dbReference>
<evidence type="ECO:0000313" key="1">
    <source>
        <dbReference type="EMBL" id="MCR6546228.1"/>
    </source>
</evidence>
<dbReference type="InterPro" id="IPR006530">
    <property type="entry name" value="YD"/>
</dbReference>
<reference evidence="1 2" key="1">
    <citation type="submission" date="2022-08" db="EMBL/GenBank/DDBJ databases">
        <title>Proteogenomics of the novel Dehalobacterium formicoaceticum strain EZ94 highlights a key role of methyltransferases during anaerobic dichloromethane degradation.</title>
        <authorList>
            <person name="Wasmund K."/>
        </authorList>
    </citation>
    <scope>NUCLEOTIDE SEQUENCE [LARGE SCALE GENOMIC DNA]</scope>
    <source>
        <strain evidence="1 2">EZ94</strain>
    </source>
</reference>
<dbReference type="InterPro" id="IPR031325">
    <property type="entry name" value="RHS_repeat"/>
</dbReference>
<comment type="caution">
    <text evidence="1">The sequence shown here is derived from an EMBL/GenBank/DDBJ whole genome shotgun (WGS) entry which is preliminary data.</text>
</comment>
<evidence type="ECO:0008006" key="3">
    <source>
        <dbReference type="Google" id="ProtNLM"/>
    </source>
</evidence>
<gene>
    <name evidence="1" type="ORF">NVS47_12020</name>
</gene>
<dbReference type="Pfam" id="PF13540">
    <property type="entry name" value="RCC1_2"/>
    <property type="match status" value="1"/>
</dbReference>
<dbReference type="Pfam" id="PF05593">
    <property type="entry name" value="RHS_repeat"/>
    <property type="match status" value="1"/>
</dbReference>
<sequence length="93" mass="10444">MNLSNLVAISAGYGHSLGLKSDGTIWGWGHNYYGQLGDGTIYNRLLPVQVKMGGVTYQYDANNRLTSIIRNGQVIWNYLYDDEGNLISKQRMN</sequence>
<name>A0ABT1Y5S8_9FIRM</name>
<dbReference type="PROSITE" id="PS00626">
    <property type="entry name" value="RCC1_2"/>
    <property type="match status" value="1"/>
</dbReference>
<dbReference type="Proteomes" id="UP001524944">
    <property type="component" value="Unassembled WGS sequence"/>
</dbReference>
<protein>
    <recommendedName>
        <fullName evidence="3">Cell cycle control protein</fullName>
    </recommendedName>
</protein>
<evidence type="ECO:0000313" key="2">
    <source>
        <dbReference type="Proteomes" id="UP001524944"/>
    </source>
</evidence>
<accession>A0ABT1Y5S8</accession>
<dbReference type="InterPro" id="IPR000408">
    <property type="entry name" value="Reg_chr_condens"/>
</dbReference>
<keyword evidence="2" id="KW-1185">Reference proteome</keyword>
<dbReference type="Gene3D" id="2.130.10.30">
    <property type="entry name" value="Regulator of chromosome condensation 1/beta-lactamase-inhibitor protein II"/>
    <property type="match status" value="1"/>
</dbReference>
<dbReference type="EMBL" id="JANPWE010000006">
    <property type="protein sequence ID" value="MCR6546228.1"/>
    <property type="molecule type" value="Genomic_DNA"/>
</dbReference>
<dbReference type="InterPro" id="IPR009091">
    <property type="entry name" value="RCC1/BLIP-II"/>
</dbReference>
<proteinExistence type="predicted"/>
<dbReference type="RefSeq" id="WP_089612651.1">
    <property type="nucleotide sequence ID" value="NZ_CP022121.1"/>
</dbReference>
<dbReference type="SUPFAM" id="SSF50985">
    <property type="entry name" value="RCC1/BLIP-II"/>
    <property type="match status" value="1"/>
</dbReference>
<organism evidence="1 2">
    <name type="scientific">Dehalobacterium formicoaceticum</name>
    <dbReference type="NCBI Taxonomy" id="51515"/>
    <lineage>
        <taxon>Bacteria</taxon>
        <taxon>Bacillati</taxon>
        <taxon>Bacillota</taxon>
        <taxon>Clostridia</taxon>
        <taxon>Eubacteriales</taxon>
        <taxon>Peptococcaceae</taxon>
        <taxon>Dehalobacterium</taxon>
    </lineage>
</organism>